<dbReference type="CDD" id="cd16917">
    <property type="entry name" value="HATPase_UhpB-NarQ-NarX-like"/>
    <property type="match status" value="1"/>
</dbReference>
<gene>
    <name evidence="8" type="ORF">G6R27_01320</name>
</gene>
<dbReference type="InterPro" id="IPR050482">
    <property type="entry name" value="Sensor_HK_TwoCompSys"/>
</dbReference>
<evidence type="ECO:0000259" key="7">
    <source>
        <dbReference type="PROSITE" id="PS50109"/>
    </source>
</evidence>
<dbReference type="InterPro" id="IPR036890">
    <property type="entry name" value="HATPase_C_sf"/>
</dbReference>
<dbReference type="Pfam" id="PF07730">
    <property type="entry name" value="HisKA_3"/>
    <property type="match status" value="1"/>
</dbReference>
<dbReference type="PANTHER" id="PTHR24421">
    <property type="entry name" value="NITRATE/NITRITE SENSOR PROTEIN NARX-RELATED"/>
    <property type="match status" value="1"/>
</dbReference>
<evidence type="ECO:0000256" key="4">
    <source>
        <dbReference type="ARBA" id="ARBA00022777"/>
    </source>
</evidence>
<keyword evidence="6" id="KW-0472">Membrane</keyword>
<protein>
    <recommendedName>
        <fullName evidence="2">histidine kinase</fullName>
        <ecNumber evidence="2">2.7.13.3</ecNumber>
    </recommendedName>
</protein>
<dbReference type="EC" id="2.7.13.3" evidence="2"/>
<reference evidence="8 9" key="1">
    <citation type="submission" date="2020-02" db="EMBL/GenBank/DDBJ databases">
        <title>Fructobacillus sp. isolated from paper mulberry of Taiwan.</title>
        <authorList>
            <person name="Lin S.-T."/>
        </authorList>
    </citation>
    <scope>NUCLEOTIDE SEQUENCE [LARGE SCALE GENOMIC DNA]</scope>
    <source>
        <strain evidence="8 9">M1-10</strain>
    </source>
</reference>
<dbReference type="SMART" id="SM00387">
    <property type="entry name" value="HATPase_c"/>
    <property type="match status" value="1"/>
</dbReference>
<dbReference type="EMBL" id="JAAMFI010000001">
    <property type="protein sequence ID" value="MBS9334676.1"/>
    <property type="molecule type" value="Genomic_DNA"/>
</dbReference>
<keyword evidence="6" id="KW-0812">Transmembrane</keyword>
<dbReference type="GO" id="GO:0016301">
    <property type="term" value="F:kinase activity"/>
    <property type="evidence" value="ECO:0007669"/>
    <property type="project" value="UniProtKB-KW"/>
</dbReference>
<accession>A0ABS5QNR2</accession>
<feature type="domain" description="Histidine kinase" evidence="7">
    <location>
        <begin position="304"/>
        <end position="392"/>
    </location>
</feature>
<organism evidence="8 9">
    <name type="scientific">Fructobacillus papyriferae</name>
    <dbReference type="NCBI Taxonomy" id="2713171"/>
    <lineage>
        <taxon>Bacteria</taxon>
        <taxon>Bacillati</taxon>
        <taxon>Bacillota</taxon>
        <taxon>Bacilli</taxon>
        <taxon>Lactobacillales</taxon>
        <taxon>Lactobacillaceae</taxon>
        <taxon>Fructobacillus</taxon>
    </lineage>
</organism>
<keyword evidence="5" id="KW-0902">Two-component regulatory system</keyword>
<dbReference type="PROSITE" id="PS50109">
    <property type="entry name" value="HIS_KIN"/>
    <property type="match status" value="1"/>
</dbReference>
<feature type="transmembrane region" description="Helical" evidence="6">
    <location>
        <begin position="75"/>
        <end position="108"/>
    </location>
</feature>
<evidence type="ECO:0000313" key="8">
    <source>
        <dbReference type="EMBL" id="MBS9334676.1"/>
    </source>
</evidence>
<keyword evidence="3" id="KW-0808">Transferase</keyword>
<dbReference type="Gene3D" id="3.30.565.10">
    <property type="entry name" value="Histidine kinase-like ATPase, C-terminal domain"/>
    <property type="match status" value="1"/>
</dbReference>
<comment type="catalytic activity">
    <reaction evidence="1">
        <text>ATP + protein L-histidine = ADP + protein N-phospho-L-histidine.</text>
        <dbReference type="EC" id="2.7.13.3"/>
    </reaction>
</comment>
<dbReference type="Proteomes" id="UP001519418">
    <property type="component" value="Unassembled WGS sequence"/>
</dbReference>
<dbReference type="InterPro" id="IPR005467">
    <property type="entry name" value="His_kinase_dom"/>
</dbReference>
<evidence type="ECO:0000313" key="9">
    <source>
        <dbReference type="Proteomes" id="UP001519418"/>
    </source>
</evidence>
<proteinExistence type="predicted"/>
<keyword evidence="6" id="KW-1133">Transmembrane helix</keyword>
<dbReference type="InterPro" id="IPR003594">
    <property type="entry name" value="HATPase_dom"/>
</dbReference>
<dbReference type="PANTHER" id="PTHR24421:SF55">
    <property type="entry name" value="SENSOR HISTIDINE KINASE YDFH"/>
    <property type="match status" value="1"/>
</dbReference>
<feature type="transmembrane region" description="Helical" evidence="6">
    <location>
        <begin position="40"/>
        <end position="63"/>
    </location>
</feature>
<evidence type="ECO:0000256" key="3">
    <source>
        <dbReference type="ARBA" id="ARBA00022679"/>
    </source>
</evidence>
<dbReference type="SUPFAM" id="SSF55874">
    <property type="entry name" value="ATPase domain of HSP90 chaperone/DNA topoisomerase II/histidine kinase"/>
    <property type="match status" value="1"/>
</dbReference>
<dbReference type="Pfam" id="PF02518">
    <property type="entry name" value="HATPase_c"/>
    <property type="match status" value="1"/>
</dbReference>
<keyword evidence="9" id="KW-1185">Reference proteome</keyword>
<evidence type="ECO:0000256" key="6">
    <source>
        <dbReference type="SAM" id="Phobius"/>
    </source>
</evidence>
<evidence type="ECO:0000256" key="2">
    <source>
        <dbReference type="ARBA" id="ARBA00012438"/>
    </source>
</evidence>
<dbReference type="RefSeq" id="WP_213819287.1">
    <property type="nucleotide sequence ID" value="NZ_JAAMFI010000001.1"/>
</dbReference>
<feature type="transmembrane region" description="Helical" evidence="6">
    <location>
        <begin position="140"/>
        <end position="159"/>
    </location>
</feature>
<keyword evidence="4 8" id="KW-0418">Kinase</keyword>
<name>A0ABS5QNR2_9LACO</name>
<evidence type="ECO:0000256" key="5">
    <source>
        <dbReference type="ARBA" id="ARBA00023012"/>
    </source>
</evidence>
<evidence type="ECO:0000256" key="1">
    <source>
        <dbReference type="ARBA" id="ARBA00000085"/>
    </source>
</evidence>
<feature type="transmembrane region" description="Helical" evidence="6">
    <location>
        <begin position="114"/>
        <end position="133"/>
    </location>
</feature>
<comment type="caution">
    <text evidence="8">The sequence shown here is derived from an EMBL/GenBank/DDBJ whole genome shotgun (WGS) entry which is preliminary data.</text>
</comment>
<feature type="transmembrane region" description="Helical" evidence="6">
    <location>
        <begin position="16"/>
        <end position="34"/>
    </location>
</feature>
<dbReference type="InterPro" id="IPR011712">
    <property type="entry name" value="Sig_transdc_His_kin_sub3_dim/P"/>
</dbReference>
<dbReference type="Gene3D" id="1.20.5.1930">
    <property type="match status" value="1"/>
</dbReference>
<sequence length="392" mass="44138">MIDEQTTTLQQQTLRGLRWPFVWWVILGTAMALYEGLHSLAILDIVLVSLIALGQVILIAITFKKIMIRQWSLTIQIVMLLAMMFIIHGLGSGIILLAISPILIIQAIIFEHLRWANISAIILFALFFLSFVVQKNNLGYVLFYIEVAGLMLLIIFLFAKNYQSSLQRQVDLKHANAELAMAYNQVDQLSTAKERERIARELHDTLLQDMTGLAMQLDVLTTQLNRGNIDKAKRISEQASRLSKETLVTSRRVVSEVREGDSVEASLINRLKVLTKTFYKNYGLSVQLQLSCDAYRTGKEVAVLLKIISEAMMNVVKHSQSDFALISIHEEGPDLFIQIIDYGAGFDFRQGLQRKNHFGLAGMQERVSELGGKVTVDSEIGEGTTVTIRLPK</sequence>